<evidence type="ECO:0000256" key="1">
    <source>
        <dbReference type="SAM" id="MobiDB-lite"/>
    </source>
</evidence>
<evidence type="ECO:0000313" key="3">
    <source>
        <dbReference type="Proteomes" id="UP001293254"/>
    </source>
</evidence>
<dbReference type="Proteomes" id="UP001293254">
    <property type="component" value="Unassembled WGS sequence"/>
</dbReference>
<proteinExistence type="predicted"/>
<organism evidence="2 3">
    <name type="scientific">Sesamum alatum</name>
    <dbReference type="NCBI Taxonomy" id="300844"/>
    <lineage>
        <taxon>Eukaryota</taxon>
        <taxon>Viridiplantae</taxon>
        <taxon>Streptophyta</taxon>
        <taxon>Embryophyta</taxon>
        <taxon>Tracheophyta</taxon>
        <taxon>Spermatophyta</taxon>
        <taxon>Magnoliopsida</taxon>
        <taxon>eudicotyledons</taxon>
        <taxon>Gunneridae</taxon>
        <taxon>Pentapetalae</taxon>
        <taxon>asterids</taxon>
        <taxon>lamiids</taxon>
        <taxon>Lamiales</taxon>
        <taxon>Pedaliaceae</taxon>
        <taxon>Sesamum</taxon>
    </lineage>
</organism>
<dbReference type="AlphaFoldDB" id="A0AAE1XPA1"/>
<sequence length="110" mass="12240">MAETEMLVSWAAVVTCWPANCPLAGNRCNSWLGGLRLAGRSWINNLLVFLFLCHDRLASEPSAKEERCRQPAKSCRQCKAKNDEVSPTFGVLENGRKNATSQPKYLADLK</sequence>
<dbReference type="EMBL" id="JACGWO010000011">
    <property type="protein sequence ID" value="KAK4415524.1"/>
    <property type="molecule type" value="Genomic_DNA"/>
</dbReference>
<name>A0AAE1XPA1_9LAMI</name>
<reference evidence="2" key="1">
    <citation type="submission" date="2020-06" db="EMBL/GenBank/DDBJ databases">
        <authorList>
            <person name="Li T."/>
            <person name="Hu X."/>
            <person name="Zhang T."/>
            <person name="Song X."/>
            <person name="Zhang H."/>
            <person name="Dai N."/>
            <person name="Sheng W."/>
            <person name="Hou X."/>
            <person name="Wei L."/>
        </authorList>
    </citation>
    <scope>NUCLEOTIDE SEQUENCE</scope>
    <source>
        <strain evidence="2">3651</strain>
        <tissue evidence="2">Leaf</tissue>
    </source>
</reference>
<comment type="caution">
    <text evidence="2">The sequence shown here is derived from an EMBL/GenBank/DDBJ whole genome shotgun (WGS) entry which is preliminary data.</text>
</comment>
<reference evidence="2" key="2">
    <citation type="journal article" date="2024" name="Plant">
        <title>Genomic evolution and insights into agronomic trait innovations of Sesamum species.</title>
        <authorList>
            <person name="Miao H."/>
            <person name="Wang L."/>
            <person name="Qu L."/>
            <person name="Liu H."/>
            <person name="Sun Y."/>
            <person name="Le M."/>
            <person name="Wang Q."/>
            <person name="Wei S."/>
            <person name="Zheng Y."/>
            <person name="Lin W."/>
            <person name="Duan Y."/>
            <person name="Cao H."/>
            <person name="Xiong S."/>
            <person name="Wang X."/>
            <person name="Wei L."/>
            <person name="Li C."/>
            <person name="Ma Q."/>
            <person name="Ju M."/>
            <person name="Zhao R."/>
            <person name="Li G."/>
            <person name="Mu C."/>
            <person name="Tian Q."/>
            <person name="Mei H."/>
            <person name="Zhang T."/>
            <person name="Gao T."/>
            <person name="Zhang H."/>
        </authorList>
    </citation>
    <scope>NUCLEOTIDE SEQUENCE</scope>
    <source>
        <strain evidence="2">3651</strain>
    </source>
</reference>
<evidence type="ECO:0000313" key="2">
    <source>
        <dbReference type="EMBL" id="KAK4415524.1"/>
    </source>
</evidence>
<accession>A0AAE1XPA1</accession>
<keyword evidence="3" id="KW-1185">Reference proteome</keyword>
<feature type="region of interest" description="Disordered" evidence="1">
    <location>
        <begin position="89"/>
        <end position="110"/>
    </location>
</feature>
<gene>
    <name evidence="2" type="ORF">Salat_2659800</name>
</gene>
<protein>
    <submittedName>
        <fullName evidence="2">Uncharacterized protein</fullName>
    </submittedName>
</protein>